<dbReference type="InterPro" id="IPR010332">
    <property type="entry name" value="ATPase_terminase-su_N"/>
</dbReference>
<organism evidence="3 4">
    <name type="scientific">Paenibacillus zeirhizosphaerae</name>
    <dbReference type="NCBI Taxonomy" id="2987519"/>
    <lineage>
        <taxon>Bacteria</taxon>
        <taxon>Bacillati</taxon>
        <taxon>Bacillota</taxon>
        <taxon>Bacilli</taxon>
        <taxon>Bacillales</taxon>
        <taxon>Paenibacillaceae</taxon>
        <taxon>Paenibacillus</taxon>
    </lineage>
</organism>
<gene>
    <name evidence="3" type="primary">terS</name>
    <name evidence="3" type="ORF">OIN60_08850</name>
</gene>
<dbReference type="Pfam" id="PF06056">
    <property type="entry name" value="Terminase_5"/>
    <property type="match status" value="1"/>
</dbReference>
<dbReference type="EMBL" id="JAPCKK010000014">
    <property type="protein sequence ID" value="MDP4096878.1"/>
    <property type="molecule type" value="Genomic_DNA"/>
</dbReference>
<name>A0ABT9FQ67_9BACL</name>
<accession>A0ABT9FQ67</accession>
<sequence length="236" mass="26765">MADKHILAEQDYQAGLKYKEIAEKYEVSLNTVKSWKQRHGWNRDRGAPSSKGMHTKRPGAPPGNQNAKGNRGGSAPKGNSNAVTHGLFAKYLPDETREILQQLETRSPLDMLWDSIVIQHAAIIRAQQLMYVRDQQDTTTTLIEEKNGDSSYSQAWEVQQAWDKHAAFLQAQSRAMATLQSLIKRYEEMCRQGLADNEQQLRIQKLKGEVALLDQKVAKDDDKPIEIVITRKGERP</sequence>
<proteinExistence type="predicted"/>
<feature type="domain" description="Terminase ATPase subunit N-terminal" evidence="2">
    <location>
        <begin position="12"/>
        <end position="44"/>
    </location>
</feature>
<protein>
    <submittedName>
        <fullName evidence="3">Phage terminase small subunit</fullName>
    </submittedName>
</protein>
<keyword evidence="4" id="KW-1185">Reference proteome</keyword>
<feature type="region of interest" description="Disordered" evidence="1">
    <location>
        <begin position="38"/>
        <end position="80"/>
    </location>
</feature>
<reference evidence="3 4" key="1">
    <citation type="submission" date="2022-10" db="EMBL/GenBank/DDBJ databases">
        <title>Paenibacillus description and whole genome data of maize root bacterial community.</title>
        <authorList>
            <person name="Marton D."/>
            <person name="Farkas M."/>
            <person name="Cserhati M."/>
        </authorList>
    </citation>
    <scope>NUCLEOTIDE SEQUENCE [LARGE SCALE GENOMIC DNA]</scope>
    <source>
        <strain evidence="3 4">P96</strain>
    </source>
</reference>
<comment type="caution">
    <text evidence="3">The sequence shown here is derived from an EMBL/GenBank/DDBJ whole genome shotgun (WGS) entry which is preliminary data.</text>
</comment>
<dbReference type="RefSeq" id="WP_305754491.1">
    <property type="nucleotide sequence ID" value="NZ_JAPCKK010000014.1"/>
</dbReference>
<evidence type="ECO:0000313" key="4">
    <source>
        <dbReference type="Proteomes" id="UP001241848"/>
    </source>
</evidence>
<evidence type="ECO:0000256" key="1">
    <source>
        <dbReference type="SAM" id="MobiDB-lite"/>
    </source>
</evidence>
<dbReference type="NCBIfam" id="NF040601">
    <property type="entry name" value="TerS_not_xtmA"/>
    <property type="match status" value="1"/>
</dbReference>
<evidence type="ECO:0000313" key="3">
    <source>
        <dbReference type="EMBL" id="MDP4096878.1"/>
    </source>
</evidence>
<evidence type="ECO:0000259" key="2">
    <source>
        <dbReference type="Pfam" id="PF06056"/>
    </source>
</evidence>
<dbReference type="Gene3D" id="1.10.10.60">
    <property type="entry name" value="Homeodomain-like"/>
    <property type="match status" value="1"/>
</dbReference>
<dbReference type="Proteomes" id="UP001241848">
    <property type="component" value="Unassembled WGS sequence"/>
</dbReference>